<organism evidence="4">
    <name type="scientific">Solibacter usitatus (strain Ellin6076)</name>
    <dbReference type="NCBI Taxonomy" id="234267"/>
    <lineage>
        <taxon>Bacteria</taxon>
        <taxon>Pseudomonadati</taxon>
        <taxon>Acidobacteriota</taxon>
        <taxon>Terriglobia</taxon>
        <taxon>Bryobacterales</taxon>
        <taxon>Solibacteraceae</taxon>
        <taxon>Candidatus Solibacter</taxon>
    </lineage>
</organism>
<dbReference type="OrthoDB" id="9788869at2"/>
<dbReference type="GO" id="GO:0036088">
    <property type="term" value="P:D-serine catabolic process"/>
    <property type="evidence" value="ECO:0007669"/>
    <property type="project" value="TreeGrafter"/>
</dbReference>
<dbReference type="PANTHER" id="PTHR28004">
    <property type="entry name" value="ZGC:162816-RELATED"/>
    <property type="match status" value="1"/>
</dbReference>
<evidence type="ECO:0000313" key="4">
    <source>
        <dbReference type="EMBL" id="ABJ84117.1"/>
    </source>
</evidence>
<dbReference type="Pfam" id="PF14031">
    <property type="entry name" value="D-ser_dehydrat"/>
    <property type="match status" value="1"/>
</dbReference>
<evidence type="ECO:0000256" key="2">
    <source>
        <dbReference type="ARBA" id="ARBA00023239"/>
    </source>
</evidence>
<sequence length="378" mass="40629">MSNAIESVLTPALVVFPEIVAHNIERTLARLGGDPERWRPHVKTSKLISTMRQMTGRGIRSFKCATTLELRTICEAGAADVLVAFACWGSRARRVAEIAAEFPAVAVSALVEDARNLGEWSGTNIGIFIDVNPGGNRTGIEQERIEDIVELARAIRRAGLVFRGLHYYDGHHRHADLAERTAASWAGYDRLMDIVSALTAAGCAPAEVVTSGTPALPCSISYPRFQNAPFIHRVSPGTVVYNDMSSLQQLPDWGYQPAVFVVATVISHPIDGIVTCDAGHKSVSADSGVPTCTVRDRPDLEPLSPSEEHLPIRVPAGAAEPKPGDLLYLIPRHVCPTVNNFDHALLVVDGRYIVAAVSARGREAPLPVSGESVAANSL</sequence>
<dbReference type="SMART" id="SM01119">
    <property type="entry name" value="D-ser_dehydrat"/>
    <property type="match status" value="1"/>
</dbReference>
<dbReference type="Pfam" id="PF01168">
    <property type="entry name" value="Ala_racemase_N"/>
    <property type="match status" value="1"/>
</dbReference>
<dbReference type="EMBL" id="CP000473">
    <property type="protein sequence ID" value="ABJ84117.1"/>
    <property type="molecule type" value="Genomic_DNA"/>
</dbReference>
<dbReference type="SUPFAM" id="SSF51419">
    <property type="entry name" value="PLP-binding barrel"/>
    <property type="match status" value="1"/>
</dbReference>
<dbReference type="InterPro" id="IPR026956">
    <property type="entry name" value="D-ser_dehydrat-like_dom"/>
</dbReference>
<dbReference type="Gene3D" id="3.20.20.10">
    <property type="entry name" value="Alanine racemase"/>
    <property type="match status" value="1"/>
</dbReference>
<dbReference type="InParanoid" id="Q022I3"/>
<dbReference type="STRING" id="234267.Acid_3139"/>
<proteinExistence type="inferred from homology"/>
<dbReference type="HOGENOM" id="CLU_031639_1_0_0"/>
<gene>
    <name evidence="4" type="ordered locus">Acid_3139</name>
</gene>
<dbReference type="GO" id="GO:0008721">
    <property type="term" value="F:D-serine ammonia-lyase activity"/>
    <property type="evidence" value="ECO:0007669"/>
    <property type="project" value="TreeGrafter"/>
</dbReference>
<accession>Q022I3</accession>
<dbReference type="InterPro" id="IPR042208">
    <property type="entry name" value="D-ser_dehydrat-like_sf"/>
</dbReference>
<evidence type="ECO:0000256" key="1">
    <source>
        <dbReference type="ARBA" id="ARBA00005323"/>
    </source>
</evidence>
<dbReference type="PANTHER" id="PTHR28004:SF2">
    <property type="entry name" value="D-SERINE DEHYDRATASE"/>
    <property type="match status" value="1"/>
</dbReference>
<feature type="domain" description="D-serine dehydratase-like" evidence="3">
    <location>
        <begin position="258"/>
        <end position="348"/>
    </location>
</feature>
<reference evidence="4" key="1">
    <citation type="submission" date="2006-10" db="EMBL/GenBank/DDBJ databases">
        <title>Complete sequence of Solibacter usitatus Ellin6076.</title>
        <authorList>
            <consortium name="US DOE Joint Genome Institute"/>
            <person name="Copeland A."/>
            <person name="Lucas S."/>
            <person name="Lapidus A."/>
            <person name="Barry K."/>
            <person name="Detter J.C."/>
            <person name="Glavina del Rio T."/>
            <person name="Hammon N."/>
            <person name="Israni S."/>
            <person name="Dalin E."/>
            <person name="Tice H."/>
            <person name="Pitluck S."/>
            <person name="Thompson L.S."/>
            <person name="Brettin T."/>
            <person name="Bruce D."/>
            <person name="Han C."/>
            <person name="Tapia R."/>
            <person name="Gilna P."/>
            <person name="Schmutz J."/>
            <person name="Larimer F."/>
            <person name="Land M."/>
            <person name="Hauser L."/>
            <person name="Kyrpides N."/>
            <person name="Mikhailova N."/>
            <person name="Janssen P.H."/>
            <person name="Kuske C.R."/>
            <person name="Richardson P."/>
        </authorList>
    </citation>
    <scope>NUCLEOTIDE SEQUENCE</scope>
    <source>
        <strain evidence="4">Ellin6076</strain>
    </source>
</reference>
<protein>
    <submittedName>
        <fullName evidence="4">Amino acid aldolase or racemase-like protein</fullName>
    </submittedName>
</protein>
<evidence type="ECO:0000259" key="3">
    <source>
        <dbReference type="SMART" id="SM01119"/>
    </source>
</evidence>
<dbReference type="CDD" id="cd06821">
    <property type="entry name" value="PLPDE_III_D-TA"/>
    <property type="match status" value="1"/>
</dbReference>
<keyword evidence="2" id="KW-0456">Lyase</keyword>
<dbReference type="InterPro" id="IPR029066">
    <property type="entry name" value="PLP-binding_barrel"/>
</dbReference>
<dbReference type="KEGG" id="sus:Acid_3139"/>
<name>Q022I3_SOLUE</name>
<dbReference type="InterPro" id="IPR001608">
    <property type="entry name" value="Ala_racemase_N"/>
</dbReference>
<dbReference type="eggNOG" id="COG3616">
    <property type="taxonomic scope" value="Bacteria"/>
</dbReference>
<dbReference type="InterPro" id="IPR051466">
    <property type="entry name" value="D-amino_acid_metab_enzyme"/>
</dbReference>
<dbReference type="Gene3D" id="2.40.37.20">
    <property type="entry name" value="D-serine dehydratase-like domain"/>
    <property type="match status" value="1"/>
</dbReference>
<dbReference type="AlphaFoldDB" id="Q022I3"/>
<comment type="similarity">
    <text evidence="1">Belongs to the DSD1 family.</text>
</comment>